<dbReference type="Pfam" id="PF00561">
    <property type="entry name" value="Abhydrolase_1"/>
    <property type="match status" value="1"/>
</dbReference>
<keyword evidence="1 3" id="KW-0378">Hydrolase</keyword>
<reference evidence="3 4" key="2">
    <citation type="journal article" date="2010" name="Stand. Genomic Sci.">
        <title>Complete genome sequence of Gordonia bronchialis type strain (3410).</title>
        <authorList>
            <person name="Ivanova N."/>
            <person name="Sikorski J."/>
            <person name="Jando M."/>
            <person name="Lapidus A."/>
            <person name="Nolan M."/>
            <person name="Lucas S."/>
            <person name="Del Rio T.G."/>
            <person name="Tice H."/>
            <person name="Copeland A."/>
            <person name="Cheng J.F."/>
            <person name="Chen F."/>
            <person name="Bruce D."/>
            <person name="Goodwin L."/>
            <person name="Pitluck S."/>
            <person name="Mavromatis K."/>
            <person name="Ovchinnikova G."/>
            <person name="Pati A."/>
            <person name="Chen A."/>
            <person name="Palaniappan K."/>
            <person name="Land M."/>
            <person name="Hauser L."/>
            <person name="Chang Y.J."/>
            <person name="Jeffries C.D."/>
            <person name="Chain P."/>
            <person name="Saunders E."/>
            <person name="Han C."/>
            <person name="Detter J.C."/>
            <person name="Brettin T."/>
            <person name="Rohde M."/>
            <person name="Goker M."/>
            <person name="Bristow J."/>
            <person name="Eisen J.A."/>
            <person name="Markowitz V."/>
            <person name="Hugenholtz P."/>
            <person name="Klenk H.P."/>
            <person name="Kyrpides N.C."/>
        </authorList>
    </citation>
    <scope>NUCLEOTIDE SEQUENCE [LARGE SCALE GENOMIC DNA]</scope>
    <source>
        <strain evidence="4">ATCC 25592 / DSM 43247 / BCRC 13721 / JCM 3198 / KCTC 3076 / NBRC 16047 / NCTC 10667</strain>
    </source>
</reference>
<dbReference type="AlphaFoldDB" id="D0LBG4"/>
<dbReference type="KEGG" id="gbr:Gbro_2129"/>
<sequence>MHPVSPQSRRPSPIVGRVETELRSVTVGDLTFDVRVGGPDRGPWVLLLHGFPVNGSCYDDVVPRLHESGLRTIVPDQRGYSPGARPEGVEPYRLDHLVADAIGILDALEVRYAILVGHDWGGIVAWHLAARHPDRFTGLVVASTGHPVATREALANSDQRERSSYIKDFVTDGFEEKLLARDGVLLRRAGVTAEELAPLTEPGALTPPLNWYRANFLGDIKATMSCPPVEIPTTMVWSDGDPALGREQAVGSARYVYSDFRFCELPGIDHWIPQKASAALASEIALRSAVF</sequence>
<dbReference type="Proteomes" id="UP000001219">
    <property type="component" value="Chromosome"/>
</dbReference>
<evidence type="ECO:0000256" key="1">
    <source>
        <dbReference type="ARBA" id="ARBA00022801"/>
    </source>
</evidence>
<protein>
    <submittedName>
        <fullName evidence="3">Alpha/beta hydrolase fold protein</fullName>
    </submittedName>
</protein>
<name>D0LBG4_GORB4</name>
<organism evidence="3 4">
    <name type="scientific">Gordonia bronchialis (strain ATCC 25592 / DSM 43247 / BCRC 13721 / JCM 3198 / KCTC 3076 / NBRC 16047 / NCTC 10667)</name>
    <name type="common">Rhodococcus bronchialis</name>
    <dbReference type="NCBI Taxonomy" id="526226"/>
    <lineage>
        <taxon>Bacteria</taxon>
        <taxon>Bacillati</taxon>
        <taxon>Actinomycetota</taxon>
        <taxon>Actinomycetes</taxon>
        <taxon>Mycobacteriales</taxon>
        <taxon>Gordoniaceae</taxon>
        <taxon>Gordonia</taxon>
    </lineage>
</organism>
<dbReference type="ESTHER" id="gorb4-d0lbg4">
    <property type="family name" value="Epoxide_hydrolase"/>
</dbReference>
<dbReference type="Gene3D" id="3.40.50.1820">
    <property type="entry name" value="alpha/beta hydrolase"/>
    <property type="match status" value="1"/>
</dbReference>
<dbReference type="HOGENOM" id="CLU_020336_7_3_11"/>
<keyword evidence="4" id="KW-1185">Reference proteome</keyword>
<dbReference type="GO" id="GO:0016787">
    <property type="term" value="F:hydrolase activity"/>
    <property type="evidence" value="ECO:0007669"/>
    <property type="project" value="UniProtKB-KW"/>
</dbReference>
<dbReference type="PRINTS" id="PR00412">
    <property type="entry name" value="EPOXHYDRLASE"/>
</dbReference>
<feature type="domain" description="AB hydrolase-1" evidence="2">
    <location>
        <begin position="43"/>
        <end position="173"/>
    </location>
</feature>
<reference evidence="4" key="1">
    <citation type="submission" date="2009-10" db="EMBL/GenBank/DDBJ databases">
        <title>The complete chromosome of Gordonia bronchialis DSM 43247.</title>
        <authorList>
            <consortium name="US DOE Joint Genome Institute (JGI-PGF)"/>
            <person name="Lucas S."/>
            <person name="Copeland A."/>
            <person name="Lapidus A."/>
            <person name="Glavina del Rio T."/>
            <person name="Dalin E."/>
            <person name="Tice H."/>
            <person name="Bruce D."/>
            <person name="Goodwin L."/>
            <person name="Pitluck S."/>
            <person name="Kyrpides N."/>
            <person name="Mavromatis K."/>
            <person name="Ivanova N."/>
            <person name="Ovchinnikova G."/>
            <person name="Saunders E."/>
            <person name="Brettin T."/>
            <person name="Detter J.C."/>
            <person name="Han C."/>
            <person name="Larimer F."/>
            <person name="Land M."/>
            <person name="Hauser L."/>
            <person name="Markowitz V."/>
            <person name="Cheng J.-F."/>
            <person name="Hugenholtz P."/>
            <person name="Woyke T."/>
            <person name="Wu D."/>
            <person name="Jando M."/>
            <person name="Schneider S."/>
            <person name="Goeker M."/>
            <person name="Klenk H.-P."/>
            <person name="Eisen J.A."/>
        </authorList>
    </citation>
    <scope>NUCLEOTIDE SEQUENCE [LARGE SCALE GENOMIC DNA]</scope>
    <source>
        <strain evidence="4">ATCC 25592 / DSM 43247 / BCRC 13721 / JCM 3198 / KCTC 3076 / NBRC 16047 / NCTC 10667</strain>
    </source>
</reference>
<dbReference type="InterPro" id="IPR000073">
    <property type="entry name" value="AB_hydrolase_1"/>
</dbReference>
<dbReference type="InterPro" id="IPR029058">
    <property type="entry name" value="AB_hydrolase_fold"/>
</dbReference>
<dbReference type="PANTHER" id="PTHR43329">
    <property type="entry name" value="EPOXIDE HYDROLASE"/>
    <property type="match status" value="1"/>
</dbReference>
<dbReference type="PRINTS" id="PR00111">
    <property type="entry name" value="ABHYDROLASE"/>
</dbReference>
<evidence type="ECO:0000313" key="4">
    <source>
        <dbReference type="Proteomes" id="UP000001219"/>
    </source>
</evidence>
<evidence type="ECO:0000259" key="2">
    <source>
        <dbReference type="Pfam" id="PF00561"/>
    </source>
</evidence>
<proteinExistence type="predicted"/>
<evidence type="ECO:0000313" key="3">
    <source>
        <dbReference type="EMBL" id="ACY21378.1"/>
    </source>
</evidence>
<gene>
    <name evidence="3" type="ordered locus">Gbro_2129</name>
</gene>
<dbReference type="EMBL" id="CP001802">
    <property type="protein sequence ID" value="ACY21378.1"/>
    <property type="molecule type" value="Genomic_DNA"/>
</dbReference>
<accession>D0LBG4</accession>
<dbReference type="SUPFAM" id="SSF53474">
    <property type="entry name" value="alpha/beta-Hydrolases"/>
    <property type="match status" value="1"/>
</dbReference>
<dbReference type="eggNOG" id="COG0596">
    <property type="taxonomic scope" value="Bacteria"/>
</dbReference>
<dbReference type="InterPro" id="IPR000639">
    <property type="entry name" value="Epox_hydrolase-like"/>
</dbReference>
<dbReference type="STRING" id="526226.Gbro_2129"/>